<gene>
    <name evidence="1" type="ORF">IAI61_15490</name>
</gene>
<dbReference type="SUPFAM" id="SSF48576">
    <property type="entry name" value="Terpenoid synthases"/>
    <property type="match status" value="1"/>
</dbReference>
<dbReference type="InterPro" id="IPR008949">
    <property type="entry name" value="Isoprenoid_synthase_dom_sf"/>
</dbReference>
<dbReference type="RefSeq" id="WP_207418404.1">
    <property type="nucleotide sequence ID" value="NZ_CP061177.1"/>
</dbReference>
<sequence length="279" mass="29565">MPDPAPLSELAASLRRNDPDRFLCALFAPPAQRETLFLLSAFDHELAWARAVTSTVMTGLIRLQWWRDVVEEAAGDAPPRQHEVAAPLCSAIREGRLNADALLPMIDAREAEVEEEMPSADALWAFLRGTGGGHAVAAGQVLGAPANLVPALQAVGACSGMARMLRGIGPAAAQGRTLLPADLLGQHGLTPEDVVRDPSASGVTAVAQVLAQDALTRLRQARRDLSGLPRQAVAAVLPGRLAERDLRRVLARGWSPAAPPPPRGVADRLAVMWGGWRGV</sequence>
<evidence type="ECO:0000313" key="1">
    <source>
        <dbReference type="EMBL" id="MBO1080445.1"/>
    </source>
</evidence>
<name>A0ABS3KSK4_9PROT</name>
<organism evidence="1 2">
    <name type="scientific">Roseomonas haemaphysalidis</name>
    <dbReference type="NCBI Taxonomy" id="2768162"/>
    <lineage>
        <taxon>Bacteria</taxon>
        <taxon>Pseudomonadati</taxon>
        <taxon>Pseudomonadota</taxon>
        <taxon>Alphaproteobacteria</taxon>
        <taxon>Acetobacterales</taxon>
        <taxon>Roseomonadaceae</taxon>
        <taxon>Roseomonas</taxon>
    </lineage>
</organism>
<protein>
    <submittedName>
        <fullName evidence="1">Squalene/phytoene synthase family protein</fullName>
    </submittedName>
</protein>
<accession>A0ABS3KSK4</accession>
<keyword evidence="2" id="KW-1185">Reference proteome</keyword>
<dbReference type="Gene3D" id="1.10.600.10">
    <property type="entry name" value="Farnesyl Diphosphate Synthase"/>
    <property type="match status" value="1"/>
</dbReference>
<dbReference type="Proteomes" id="UP001518989">
    <property type="component" value="Unassembled WGS sequence"/>
</dbReference>
<dbReference type="InterPro" id="IPR002060">
    <property type="entry name" value="Squ/phyt_synthse"/>
</dbReference>
<comment type="caution">
    <text evidence="1">The sequence shown here is derived from an EMBL/GenBank/DDBJ whole genome shotgun (WGS) entry which is preliminary data.</text>
</comment>
<proteinExistence type="predicted"/>
<evidence type="ECO:0000313" key="2">
    <source>
        <dbReference type="Proteomes" id="UP001518989"/>
    </source>
</evidence>
<dbReference type="EMBL" id="JACTNG010000008">
    <property type="protein sequence ID" value="MBO1080445.1"/>
    <property type="molecule type" value="Genomic_DNA"/>
</dbReference>
<reference evidence="1 2" key="1">
    <citation type="submission" date="2020-09" db="EMBL/GenBank/DDBJ databases">
        <title>Roseomonas.</title>
        <authorList>
            <person name="Zhu W."/>
        </authorList>
    </citation>
    <scope>NUCLEOTIDE SEQUENCE [LARGE SCALE GENOMIC DNA]</scope>
    <source>
        <strain evidence="1 2">573</strain>
    </source>
</reference>
<dbReference type="Pfam" id="PF00494">
    <property type="entry name" value="SQS_PSY"/>
    <property type="match status" value="1"/>
</dbReference>